<protein>
    <submittedName>
        <fullName evidence="2">Uncharacterized protein</fullName>
    </submittedName>
</protein>
<keyword evidence="1" id="KW-1133">Transmembrane helix</keyword>
<name>A0A7S2TVJ6_9EUKA</name>
<keyword evidence="1" id="KW-0472">Membrane</keyword>
<feature type="transmembrane region" description="Helical" evidence="1">
    <location>
        <begin position="50"/>
        <end position="67"/>
    </location>
</feature>
<dbReference type="AlphaFoldDB" id="A0A7S2TVJ6"/>
<proteinExistence type="predicted"/>
<organism evidence="2">
    <name type="scientific">Lotharella oceanica</name>
    <dbReference type="NCBI Taxonomy" id="641309"/>
    <lineage>
        <taxon>Eukaryota</taxon>
        <taxon>Sar</taxon>
        <taxon>Rhizaria</taxon>
        <taxon>Cercozoa</taxon>
        <taxon>Chlorarachniophyceae</taxon>
        <taxon>Lotharella</taxon>
    </lineage>
</organism>
<gene>
    <name evidence="2" type="ORF">LSP00402_LOCUS15042</name>
</gene>
<sequence length="125" mass="13376">MANDVTLLTSVAGCILSIWVAQQMLIRLSVIAVLVTSVGYHGFSRKKGGLMHKIDIATVAVCVIVHISHCPDFYFATLTSYYAGTICMFGCSHKIGEKAWYLTSVAHACGAFSNLALSNAMASVN</sequence>
<evidence type="ECO:0000256" key="1">
    <source>
        <dbReference type="SAM" id="Phobius"/>
    </source>
</evidence>
<reference evidence="2" key="1">
    <citation type="submission" date="2021-01" db="EMBL/GenBank/DDBJ databases">
        <authorList>
            <person name="Corre E."/>
            <person name="Pelletier E."/>
            <person name="Niang G."/>
            <person name="Scheremetjew M."/>
            <person name="Finn R."/>
            <person name="Kale V."/>
            <person name="Holt S."/>
            <person name="Cochrane G."/>
            <person name="Meng A."/>
            <person name="Brown T."/>
            <person name="Cohen L."/>
        </authorList>
    </citation>
    <scope>NUCLEOTIDE SEQUENCE</scope>
    <source>
        <strain evidence="2">CCMP622</strain>
    </source>
</reference>
<dbReference type="EMBL" id="HBHP01024219">
    <property type="protein sequence ID" value="CAD9771052.1"/>
    <property type="molecule type" value="Transcribed_RNA"/>
</dbReference>
<accession>A0A7S2TVJ6</accession>
<evidence type="ECO:0000313" key="2">
    <source>
        <dbReference type="EMBL" id="CAD9771052.1"/>
    </source>
</evidence>
<keyword evidence="1" id="KW-0812">Transmembrane</keyword>